<dbReference type="Proteomes" id="UP000461880">
    <property type="component" value="Unassembled WGS sequence"/>
</dbReference>
<feature type="transmembrane region" description="Helical" evidence="1">
    <location>
        <begin position="37"/>
        <end position="56"/>
    </location>
</feature>
<gene>
    <name evidence="3" type="ORF">FYJ51_09000</name>
</gene>
<dbReference type="Pfam" id="PF05569">
    <property type="entry name" value="Peptidase_M56"/>
    <property type="match status" value="1"/>
</dbReference>
<dbReference type="AlphaFoldDB" id="A0A7X2NTM3"/>
<evidence type="ECO:0000313" key="4">
    <source>
        <dbReference type="Proteomes" id="UP000461880"/>
    </source>
</evidence>
<dbReference type="EMBL" id="VUMN01000021">
    <property type="protein sequence ID" value="MSS59041.1"/>
    <property type="molecule type" value="Genomic_DNA"/>
</dbReference>
<evidence type="ECO:0000256" key="1">
    <source>
        <dbReference type="SAM" id="Phobius"/>
    </source>
</evidence>
<dbReference type="CDD" id="cd07341">
    <property type="entry name" value="M56_BlaR1_MecR1_like"/>
    <property type="match status" value="1"/>
</dbReference>
<keyword evidence="1" id="KW-1133">Transmembrane helix</keyword>
<dbReference type="PANTHER" id="PTHR34978:SF3">
    <property type="entry name" value="SLR0241 PROTEIN"/>
    <property type="match status" value="1"/>
</dbReference>
<evidence type="ECO:0000259" key="2">
    <source>
        <dbReference type="Pfam" id="PF05569"/>
    </source>
</evidence>
<name>A0A7X2NTM3_9FIRM</name>
<comment type="caution">
    <text evidence="3">The sequence shown here is derived from an EMBL/GenBank/DDBJ whole genome shotgun (WGS) entry which is preliminary data.</text>
</comment>
<dbReference type="InterPro" id="IPR052173">
    <property type="entry name" value="Beta-lactam_resp_regulator"/>
</dbReference>
<evidence type="ECO:0000313" key="3">
    <source>
        <dbReference type="EMBL" id="MSS59041.1"/>
    </source>
</evidence>
<protein>
    <recommendedName>
        <fullName evidence="2">Peptidase M56 domain-containing protein</fullName>
    </recommendedName>
</protein>
<reference evidence="3 4" key="1">
    <citation type="submission" date="2019-08" db="EMBL/GenBank/DDBJ databases">
        <title>In-depth cultivation of the pig gut microbiome towards novel bacterial diversity and tailored functional studies.</title>
        <authorList>
            <person name="Wylensek D."/>
            <person name="Hitch T.C.A."/>
            <person name="Clavel T."/>
        </authorList>
    </citation>
    <scope>NUCLEOTIDE SEQUENCE [LARGE SCALE GENOMIC DNA]</scope>
    <source>
        <strain evidence="3 4">Oil+RF-744-GAM-WT-6</strain>
    </source>
</reference>
<proteinExistence type="predicted"/>
<dbReference type="Gene3D" id="3.40.30.10">
    <property type="entry name" value="Glutaredoxin"/>
    <property type="match status" value="1"/>
</dbReference>
<keyword evidence="1" id="KW-0472">Membrane</keyword>
<organism evidence="3 4">
    <name type="scientific">Stecheria intestinalis</name>
    <dbReference type="NCBI Taxonomy" id="2606630"/>
    <lineage>
        <taxon>Bacteria</taxon>
        <taxon>Bacillati</taxon>
        <taxon>Bacillota</taxon>
        <taxon>Erysipelotrichia</taxon>
        <taxon>Erysipelotrichales</taxon>
        <taxon>Erysipelotrichaceae</taxon>
        <taxon>Stecheria</taxon>
    </lineage>
</organism>
<keyword evidence="1" id="KW-0812">Transmembrane</keyword>
<dbReference type="InterPro" id="IPR008756">
    <property type="entry name" value="Peptidase_M56"/>
</dbReference>
<accession>A0A7X2NTM3</accession>
<feature type="domain" description="Peptidase M56" evidence="2">
    <location>
        <begin position="10"/>
        <end position="265"/>
    </location>
</feature>
<feature type="transmembrane region" description="Helical" evidence="1">
    <location>
        <begin position="100"/>
        <end position="121"/>
    </location>
</feature>
<sequence>MMVDVLFRCILNMSITASLTIAVVIGARALLRKSRRVWSVFLWVPVLFRLLCPFSWKSPVSAVAFTPAETMTLPSGSGNTSMVNYVDLPESAVSSQGISFFRIVSIIWIVGVVLLLCYSILSEVKLVSRLPPADQENVVEDLTISSPFLHGILKPVIYIPSGLTEEEKGTILLHERCHIRNLDPLFKLLFWLAVILHWFNPMVWIAFRLMSEDLESRCDEYVLSHSTVTPPAYAELLLRFAAGNETSAGQGRTSFSMEDSKNRIIHVLKYEHRSEKWIAVSAALIVVLCTAACASNPAASVPAGTADMSAYREIGARRNQFNEVDINGLLEFFENQETGLIYIGRPDLEYCQGTVPVLNQVAADQGLTVLYLDDKKLIDLAPDDSYFMQNWYQLCNDLGPAGDPRGLISMPVAAWVENGELVRYESVAPDSYGKKLTALEKQTVYDSYRNLIPAS</sequence>
<feature type="transmembrane region" description="Helical" evidence="1">
    <location>
        <begin position="188"/>
        <end position="207"/>
    </location>
</feature>
<keyword evidence="4" id="KW-1185">Reference proteome</keyword>
<dbReference type="PANTHER" id="PTHR34978">
    <property type="entry name" value="POSSIBLE SENSOR-TRANSDUCER PROTEIN BLAR"/>
    <property type="match status" value="1"/>
</dbReference>
<dbReference type="RefSeq" id="WP_154505118.1">
    <property type="nucleotide sequence ID" value="NZ_VUMN01000021.1"/>
</dbReference>
<feature type="transmembrane region" description="Helical" evidence="1">
    <location>
        <begin position="6"/>
        <end position="25"/>
    </location>
</feature>